<evidence type="ECO:0000256" key="1">
    <source>
        <dbReference type="ARBA" id="ARBA00006484"/>
    </source>
</evidence>
<dbReference type="PANTHER" id="PTHR43639:SF1">
    <property type="entry name" value="SHORT-CHAIN DEHYDROGENASE_REDUCTASE FAMILY PROTEIN"/>
    <property type="match status" value="1"/>
</dbReference>
<evidence type="ECO:0000313" key="3">
    <source>
        <dbReference type="EMBL" id="MCY0150171.1"/>
    </source>
</evidence>
<comment type="caution">
    <text evidence="3">The sequence shown here is derived from an EMBL/GenBank/DDBJ whole genome shotgun (WGS) entry which is preliminary data.</text>
</comment>
<dbReference type="InterPro" id="IPR002347">
    <property type="entry name" value="SDR_fam"/>
</dbReference>
<dbReference type="Proteomes" id="UP001073227">
    <property type="component" value="Unassembled WGS sequence"/>
</dbReference>
<evidence type="ECO:0000313" key="4">
    <source>
        <dbReference type="Proteomes" id="UP001073227"/>
    </source>
</evidence>
<dbReference type="PRINTS" id="PR00081">
    <property type="entry name" value="GDHRDH"/>
</dbReference>
<dbReference type="RefSeq" id="WP_267655610.1">
    <property type="nucleotide sequence ID" value="NZ_JAOVZR010000001.1"/>
</dbReference>
<evidence type="ECO:0000256" key="2">
    <source>
        <dbReference type="ARBA" id="ARBA00023002"/>
    </source>
</evidence>
<dbReference type="SUPFAM" id="SSF51735">
    <property type="entry name" value="NAD(P)-binding Rossmann-fold domains"/>
    <property type="match status" value="1"/>
</dbReference>
<protein>
    <submittedName>
        <fullName evidence="3">SDR family oxidoreductase</fullName>
    </submittedName>
</protein>
<keyword evidence="4" id="KW-1185">Reference proteome</keyword>
<organism evidence="3 4">
    <name type="scientific">Hoeflea algicola</name>
    <dbReference type="NCBI Taxonomy" id="2983763"/>
    <lineage>
        <taxon>Bacteria</taxon>
        <taxon>Pseudomonadati</taxon>
        <taxon>Pseudomonadota</taxon>
        <taxon>Alphaproteobacteria</taxon>
        <taxon>Hyphomicrobiales</taxon>
        <taxon>Rhizobiaceae</taxon>
        <taxon>Hoeflea</taxon>
    </lineage>
</organism>
<dbReference type="Pfam" id="PF13561">
    <property type="entry name" value="adh_short_C2"/>
    <property type="match status" value="1"/>
</dbReference>
<dbReference type="EMBL" id="JAOVZR010000001">
    <property type="protein sequence ID" value="MCY0150171.1"/>
    <property type="molecule type" value="Genomic_DNA"/>
</dbReference>
<dbReference type="InterPro" id="IPR036291">
    <property type="entry name" value="NAD(P)-bd_dom_sf"/>
</dbReference>
<accession>A0ABT3ZG12</accession>
<dbReference type="PANTHER" id="PTHR43639">
    <property type="entry name" value="OXIDOREDUCTASE, SHORT-CHAIN DEHYDROGENASE/REDUCTASE FAMILY (AFU_ORTHOLOGUE AFUA_5G02870)"/>
    <property type="match status" value="1"/>
</dbReference>
<name>A0ABT3ZG12_9HYPH</name>
<dbReference type="Gene3D" id="3.40.50.720">
    <property type="entry name" value="NAD(P)-binding Rossmann-like Domain"/>
    <property type="match status" value="1"/>
</dbReference>
<keyword evidence="2" id="KW-0560">Oxidoreductase</keyword>
<proteinExistence type="inferred from homology"/>
<gene>
    <name evidence="3" type="ORF">OEG84_21305</name>
</gene>
<reference evidence="3" key="1">
    <citation type="submission" date="2022-10" db="EMBL/GenBank/DDBJ databases">
        <title>Hoeflea sp. G2-23, isolated from marine algae.</title>
        <authorList>
            <person name="Kristyanto S."/>
            <person name="Kim J.M."/>
            <person name="Jeon C.O."/>
        </authorList>
    </citation>
    <scope>NUCLEOTIDE SEQUENCE</scope>
    <source>
        <strain evidence="3">G2-23</strain>
    </source>
</reference>
<comment type="similarity">
    <text evidence="1">Belongs to the short-chain dehydrogenases/reductases (SDR) family.</text>
</comment>
<sequence>MRITLPDDTRSSVLGESCAVAKAIGNALRAQGATSSLNPEASDIAVAVLPLDPAAQVPALTQICAQLERIAKAMHARGGGRIVVVLSAAAAVPIRHRREYSQAMAAAYSCVRVLAMDYGAKIQVNAVGVGHVADGDNIIGDPAFLRHVPLPRTGTHDNIVNTVLFFCDPLNSYTNGQLLCVDGGWSVGYGRNF</sequence>